<dbReference type="Proteomes" id="UP000029120">
    <property type="component" value="Chromosome 2"/>
</dbReference>
<accession>A0A087HGT3</accession>
<gene>
    <name evidence="1" type="ordered locus">AALP_Aa2g116800</name>
</gene>
<name>A0A087HGT3_ARAAL</name>
<organism evidence="1 2">
    <name type="scientific">Arabis alpina</name>
    <name type="common">Alpine rock-cress</name>
    <dbReference type="NCBI Taxonomy" id="50452"/>
    <lineage>
        <taxon>Eukaryota</taxon>
        <taxon>Viridiplantae</taxon>
        <taxon>Streptophyta</taxon>
        <taxon>Embryophyta</taxon>
        <taxon>Tracheophyta</taxon>
        <taxon>Spermatophyta</taxon>
        <taxon>Magnoliopsida</taxon>
        <taxon>eudicotyledons</taxon>
        <taxon>Gunneridae</taxon>
        <taxon>Pentapetalae</taxon>
        <taxon>rosids</taxon>
        <taxon>malvids</taxon>
        <taxon>Brassicales</taxon>
        <taxon>Brassicaceae</taxon>
        <taxon>Arabideae</taxon>
        <taxon>Arabis</taxon>
    </lineage>
</organism>
<dbReference type="EMBL" id="CM002870">
    <property type="protein sequence ID" value="KFK41335.1"/>
    <property type="molecule type" value="Genomic_DNA"/>
</dbReference>
<keyword evidence="2" id="KW-1185">Reference proteome</keyword>
<proteinExistence type="predicted"/>
<protein>
    <submittedName>
        <fullName evidence="1">Uncharacterized protein</fullName>
    </submittedName>
</protein>
<reference evidence="2" key="1">
    <citation type="journal article" date="2015" name="Nat. Plants">
        <title>Genome expansion of Arabis alpina linked with retrotransposition and reduced symmetric DNA methylation.</title>
        <authorList>
            <person name="Willing E.M."/>
            <person name="Rawat V."/>
            <person name="Mandakova T."/>
            <person name="Maumus F."/>
            <person name="James G.V."/>
            <person name="Nordstroem K.J."/>
            <person name="Becker C."/>
            <person name="Warthmann N."/>
            <person name="Chica C."/>
            <person name="Szarzynska B."/>
            <person name="Zytnicki M."/>
            <person name="Albani M.C."/>
            <person name="Kiefer C."/>
            <person name="Bergonzi S."/>
            <person name="Castaings L."/>
            <person name="Mateos J.L."/>
            <person name="Berns M.C."/>
            <person name="Bujdoso N."/>
            <person name="Piofczyk T."/>
            <person name="de Lorenzo L."/>
            <person name="Barrero-Sicilia C."/>
            <person name="Mateos I."/>
            <person name="Piednoel M."/>
            <person name="Hagmann J."/>
            <person name="Chen-Min-Tao R."/>
            <person name="Iglesias-Fernandez R."/>
            <person name="Schuster S.C."/>
            <person name="Alonso-Blanco C."/>
            <person name="Roudier F."/>
            <person name="Carbonero P."/>
            <person name="Paz-Ares J."/>
            <person name="Davis S.J."/>
            <person name="Pecinka A."/>
            <person name="Quesneville H."/>
            <person name="Colot V."/>
            <person name="Lysak M.A."/>
            <person name="Weigel D."/>
            <person name="Coupland G."/>
            <person name="Schneeberger K."/>
        </authorList>
    </citation>
    <scope>NUCLEOTIDE SEQUENCE [LARGE SCALE GENOMIC DNA]</scope>
    <source>
        <strain evidence="2">cv. Pajares</strain>
    </source>
</reference>
<dbReference type="AlphaFoldDB" id="A0A087HGT3"/>
<evidence type="ECO:0000313" key="1">
    <source>
        <dbReference type="EMBL" id="KFK41335.1"/>
    </source>
</evidence>
<sequence>MVVMNLKIRSITRGEICKRKSEGDNQRKLSHIT</sequence>
<dbReference type="Gramene" id="KFK41335">
    <property type="protein sequence ID" value="KFK41335"/>
    <property type="gene ID" value="AALP_AA2G116800"/>
</dbReference>
<evidence type="ECO:0000313" key="2">
    <source>
        <dbReference type="Proteomes" id="UP000029120"/>
    </source>
</evidence>